<dbReference type="PANTHER" id="PTHR43077:SF5">
    <property type="entry name" value="PHAGE INFECTION PROTEIN"/>
    <property type="match status" value="1"/>
</dbReference>
<dbReference type="OrthoDB" id="9811483at2"/>
<dbReference type="InterPro" id="IPR051328">
    <property type="entry name" value="T7SS_ABC-Transporter"/>
</dbReference>
<dbReference type="NCBIfam" id="TIGR03057">
    <property type="entry name" value="xxxLxxG_by_4"/>
    <property type="match status" value="1"/>
</dbReference>
<evidence type="ECO:0000256" key="5">
    <source>
        <dbReference type="SAM" id="Phobius"/>
    </source>
</evidence>
<comment type="subcellular location">
    <subcellularLocation>
        <location evidence="1">Membrane</location>
        <topology evidence="1">Multi-pass membrane protein</topology>
    </subcellularLocation>
</comment>
<reference evidence="6 7" key="1">
    <citation type="submission" date="2019-01" db="EMBL/GenBank/DDBJ databases">
        <title>Draft genome sequence of Cellulomonas takizawaensis strain TKZ-21.</title>
        <authorList>
            <person name="Yamamura H."/>
            <person name="Hayashi T."/>
            <person name="Hamada M."/>
            <person name="Serisawa Y."/>
            <person name="Matsuyama K."/>
            <person name="Nakagawa Y."/>
            <person name="Otoguro M."/>
            <person name="Yanagida F."/>
            <person name="Hayakawa M."/>
        </authorList>
    </citation>
    <scope>NUCLEOTIDE SEQUENCE [LARGE SCALE GENOMIC DNA]</scope>
    <source>
        <strain evidence="6 7">NBRC12680</strain>
    </source>
</reference>
<dbReference type="Proteomes" id="UP000289954">
    <property type="component" value="Unassembled WGS sequence"/>
</dbReference>
<dbReference type="NCBIfam" id="TIGR03062">
    <property type="entry name" value="pip_yhgE_Cterm"/>
    <property type="match status" value="1"/>
</dbReference>
<name>A0A402DS69_9CELL</name>
<dbReference type="EMBL" id="BIMR01000154">
    <property type="protein sequence ID" value="GCE76967.1"/>
    <property type="molecule type" value="Genomic_DNA"/>
</dbReference>
<dbReference type="InterPro" id="IPR023908">
    <property type="entry name" value="xxxLxxG_rpt"/>
</dbReference>
<evidence type="ECO:0008006" key="8">
    <source>
        <dbReference type="Google" id="ProtNLM"/>
    </source>
</evidence>
<gene>
    <name evidence="6" type="ORF">CBZ_20230</name>
</gene>
<keyword evidence="7" id="KW-1185">Reference proteome</keyword>
<accession>A0A402DS69</accession>
<evidence type="ECO:0000256" key="1">
    <source>
        <dbReference type="ARBA" id="ARBA00004141"/>
    </source>
</evidence>
<sequence length="609" mass="61293">MRAALLTLARFGRDRLAVVVLVAVLAVPALYGGLLVWGFWDPYGRTGDIPAALVNLDEPVEAPDGSEVAAGDDLEQVVLTSGTLDWTTTDADTAAAGLEDSTFSVVLTIPPGYSAQVASLAGDAPEQAVVEVRTDDAGNYLVGVLARDASDGIQEVAGSQVRADYLDVVYGLLGQARDAGGEVGGTAQDLADGTQQAADTARQVADGATQLADGVAQVADALADVDDAVADTPQVADAIEDLAGALAARTAGASEAAEDVSARLSALEDSLAASGQTDAAAQVGQIRDSFDATVVPAIDDAASDASDIADDAGALSELAADAVASAGLANEQGAALADGAQAVADGAQDVAATLADDLAPAAQQLADGLARAAEELDVPITDVDGETFGEILSRPVTVDLVREHAVAYPGDGFAPAFAGLGLFVGALLVFLVLPPLDRRLRLWGAGPLAVAAPPLLAGGAVVVVQSALLLGALLLVGVTPDAPWVLLGVLAASAVSFVALVQLLRAVLGVVGELVGVALLAVQLAAGEGAFPIQTTDPVLQAVHPYLPLSWTVDAVRRAVAGGPLLPYVAVDVALLLGVAVVAFALTCLAARRRERWTTSALRPSVELV</sequence>
<dbReference type="SUPFAM" id="SSF58104">
    <property type="entry name" value="Methyl-accepting chemotaxis protein (MCP) signaling domain"/>
    <property type="match status" value="1"/>
</dbReference>
<evidence type="ECO:0000313" key="6">
    <source>
        <dbReference type="EMBL" id="GCE76967.1"/>
    </source>
</evidence>
<dbReference type="Gene3D" id="1.10.287.950">
    <property type="entry name" value="Methyl-accepting chemotaxis protein"/>
    <property type="match status" value="1"/>
</dbReference>
<proteinExistence type="predicted"/>
<dbReference type="InterPro" id="IPR017500">
    <property type="entry name" value="Phage_infect_YhgE_N"/>
</dbReference>
<keyword evidence="4 5" id="KW-0472">Membrane</keyword>
<dbReference type="GO" id="GO:0016020">
    <property type="term" value="C:membrane"/>
    <property type="evidence" value="ECO:0007669"/>
    <property type="project" value="UniProtKB-SubCell"/>
</dbReference>
<comment type="caution">
    <text evidence="6">The sequence shown here is derived from an EMBL/GenBank/DDBJ whole genome shotgun (WGS) entry which is preliminary data.</text>
</comment>
<feature type="transmembrane region" description="Helical" evidence="5">
    <location>
        <begin position="482"/>
        <end position="500"/>
    </location>
</feature>
<evidence type="ECO:0000256" key="4">
    <source>
        <dbReference type="ARBA" id="ARBA00023136"/>
    </source>
</evidence>
<dbReference type="PANTHER" id="PTHR43077">
    <property type="entry name" value="TRANSPORT PERMEASE YVFS-RELATED"/>
    <property type="match status" value="1"/>
</dbReference>
<evidence type="ECO:0000256" key="3">
    <source>
        <dbReference type="ARBA" id="ARBA00022989"/>
    </source>
</evidence>
<feature type="transmembrane region" description="Helical" evidence="5">
    <location>
        <begin position="412"/>
        <end position="433"/>
    </location>
</feature>
<organism evidence="6 7">
    <name type="scientific">Cellulomonas biazotea</name>
    <dbReference type="NCBI Taxonomy" id="1709"/>
    <lineage>
        <taxon>Bacteria</taxon>
        <taxon>Bacillati</taxon>
        <taxon>Actinomycetota</taxon>
        <taxon>Actinomycetes</taxon>
        <taxon>Micrococcales</taxon>
        <taxon>Cellulomonadaceae</taxon>
        <taxon>Cellulomonas</taxon>
    </lineage>
</organism>
<feature type="transmembrane region" description="Helical" evidence="5">
    <location>
        <begin position="565"/>
        <end position="591"/>
    </location>
</feature>
<feature type="transmembrane region" description="Helical" evidence="5">
    <location>
        <begin position="16"/>
        <end position="40"/>
    </location>
</feature>
<protein>
    <recommendedName>
        <fullName evidence="8">YhgE/Pip domain-containing protein</fullName>
    </recommendedName>
</protein>
<keyword evidence="2 5" id="KW-0812">Transmembrane</keyword>
<keyword evidence="3 5" id="KW-1133">Transmembrane helix</keyword>
<dbReference type="InterPro" id="IPR017501">
    <property type="entry name" value="Phage_infect_YhgE_C"/>
</dbReference>
<dbReference type="AlphaFoldDB" id="A0A402DS69"/>
<feature type="transmembrane region" description="Helical" evidence="5">
    <location>
        <begin position="507"/>
        <end position="526"/>
    </location>
</feature>
<evidence type="ECO:0000313" key="7">
    <source>
        <dbReference type="Proteomes" id="UP000289954"/>
    </source>
</evidence>
<dbReference type="RefSeq" id="WP_130781571.1">
    <property type="nucleotide sequence ID" value="NZ_BIMR01000154.1"/>
</dbReference>
<evidence type="ECO:0000256" key="2">
    <source>
        <dbReference type="ARBA" id="ARBA00022692"/>
    </source>
</evidence>
<dbReference type="NCBIfam" id="TIGR03061">
    <property type="entry name" value="pip_yhgE_Nterm"/>
    <property type="match status" value="1"/>
</dbReference>